<accession>A0A364L9D3</accession>
<dbReference type="AlphaFoldDB" id="A0A364L9D3"/>
<evidence type="ECO:0000313" key="3">
    <source>
        <dbReference type="Proteomes" id="UP000249363"/>
    </source>
</evidence>
<dbReference type="InterPro" id="IPR056867">
    <property type="entry name" value="LRR_15"/>
</dbReference>
<gene>
    <name evidence="2" type="ORF">BHQ10_008434</name>
</gene>
<dbReference type="PROSITE" id="PS50181">
    <property type="entry name" value="FBOX"/>
    <property type="match status" value="1"/>
</dbReference>
<evidence type="ECO:0000313" key="2">
    <source>
        <dbReference type="EMBL" id="RAO72422.1"/>
    </source>
</evidence>
<proteinExistence type="predicted"/>
<sequence length="451" mass="51694">MSITDLPPELLQLIGSHLNQKDTCNLISTSHRMHSVFQRKLYTNVIFGKKNANSAQSFLYTVVRNPELAVCVQSLALACWETHVDWETDRKSEKTIERPNFDGDLIRKLVDEATEYPEEEKSKWLQDLEEFYDDAWLALLIPRLTGLRKIGFEWPFGSSHVSVMLKNAAINGGSCFLHLEEMHPFFIFPSVRKVSGWKVAENAKEEEDLEPDLTEIPDPTEILKNLSLPSRCSNVTDIDLSQTNATGGMREWIRACKTLKSFRIIHGGACISYDDIQPRRLYDSLSLHKPTLEAIWVEHDEYASNSDNETEWMGSFVGFSALKFLRLSLYNLVGLNEEGSPTRKISDVIPSSLETLFLDIQWGDFCDVLDDLAEIATSRKFPKIATFHIETCDQFSSPEEGLKVELLQQRCREVGVACHVHDTKSREYMEGIRLRKSLWPQCEAEDLEFFW</sequence>
<dbReference type="STRING" id="1196081.A0A364L9D3"/>
<organism evidence="2 3">
    <name type="scientific">Talaromyces amestolkiae</name>
    <dbReference type="NCBI Taxonomy" id="1196081"/>
    <lineage>
        <taxon>Eukaryota</taxon>
        <taxon>Fungi</taxon>
        <taxon>Dikarya</taxon>
        <taxon>Ascomycota</taxon>
        <taxon>Pezizomycotina</taxon>
        <taxon>Eurotiomycetes</taxon>
        <taxon>Eurotiomycetidae</taxon>
        <taxon>Eurotiales</taxon>
        <taxon>Trichocomaceae</taxon>
        <taxon>Talaromyces</taxon>
        <taxon>Talaromyces sect. Talaromyces</taxon>
    </lineage>
</organism>
<dbReference type="EMBL" id="MIKG01000019">
    <property type="protein sequence ID" value="RAO72422.1"/>
    <property type="molecule type" value="Genomic_DNA"/>
</dbReference>
<dbReference type="Pfam" id="PF24969">
    <property type="entry name" value="LRR_15"/>
    <property type="match status" value="1"/>
</dbReference>
<dbReference type="InterPro" id="IPR001810">
    <property type="entry name" value="F-box_dom"/>
</dbReference>
<comment type="caution">
    <text evidence="2">The sequence shown here is derived from an EMBL/GenBank/DDBJ whole genome shotgun (WGS) entry which is preliminary data.</text>
</comment>
<dbReference type="InterPro" id="IPR036047">
    <property type="entry name" value="F-box-like_dom_sf"/>
</dbReference>
<dbReference type="Pfam" id="PF00646">
    <property type="entry name" value="F-box"/>
    <property type="match status" value="1"/>
</dbReference>
<protein>
    <recommendedName>
        <fullName evidence="1">F-box domain-containing protein</fullName>
    </recommendedName>
</protein>
<dbReference type="OrthoDB" id="2520703at2759"/>
<evidence type="ECO:0000259" key="1">
    <source>
        <dbReference type="PROSITE" id="PS50181"/>
    </source>
</evidence>
<dbReference type="GeneID" id="63797648"/>
<name>A0A364L9D3_TALAM</name>
<dbReference type="Proteomes" id="UP000249363">
    <property type="component" value="Unassembled WGS sequence"/>
</dbReference>
<feature type="domain" description="F-box" evidence="1">
    <location>
        <begin position="1"/>
        <end position="45"/>
    </location>
</feature>
<reference evidence="2 3" key="1">
    <citation type="journal article" date="2017" name="Biotechnol. Biofuels">
        <title>Differential beta-glucosidase expression as a function of carbon source availability in Talaromyces amestolkiae: a genomic and proteomic approach.</title>
        <authorList>
            <person name="de Eugenio L.I."/>
            <person name="Mendez-Liter J.A."/>
            <person name="Nieto-Dominguez M."/>
            <person name="Alonso L."/>
            <person name="Gil-Munoz J."/>
            <person name="Barriuso J."/>
            <person name="Prieto A."/>
            <person name="Martinez M.J."/>
        </authorList>
    </citation>
    <scope>NUCLEOTIDE SEQUENCE [LARGE SCALE GENOMIC DNA]</scope>
    <source>
        <strain evidence="2 3">CIB</strain>
    </source>
</reference>
<keyword evidence="3" id="KW-1185">Reference proteome</keyword>
<dbReference type="RefSeq" id="XP_040736936.1">
    <property type="nucleotide sequence ID" value="XM_040881239.1"/>
</dbReference>
<dbReference type="SUPFAM" id="SSF81383">
    <property type="entry name" value="F-box domain"/>
    <property type="match status" value="1"/>
</dbReference>